<dbReference type="SUPFAM" id="SSF53448">
    <property type="entry name" value="Nucleotide-diphospho-sugar transferases"/>
    <property type="match status" value="1"/>
</dbReference>
<organism evidence="2 3">
    <name type="scientific">Halospina denitrificans</name>
    <dbReference type="NCBI Taxonomy" id="332522"/>
    <lineage>
        <taxon>Bacteria</taxon>
        <taxon>Pseudomonadati</taxon>
        <taxon>Pseudomonadota</taxon>
        <taxon>Gammaproteobacteria</taxon>
        <taxon>Halospina</taxon>
    </lineage>
</organism>
<proteinExistence type="predicted"/>
<evidence type="ECO:0000313" key="3">
    <source>
        <dbReference type="Proteomes" id="UP000295830"/>
    </source>
</evidence>
<dbReference type="OrthoDB" id="9069044at2"/>
<dbReference type="GO" id="GO:0016740">
    <property type="term" value="F:transferase activity"/>
    <property type="evidence" value="ECO:0007669"/>
    <property type="project" value="UniProtKB-KW"/>
</dbReference>
<name>A0A4R7JN29_9GAMM</name>
<dbReference type="InterPro" id="IPR001173">
    <property type="entry name" value="Glyco_trans_2-like"/>
</dbReference>
<dbReference type="PANTHER" id="PTHR43685:SF3">
    <property type="entry name" value="SLR2126 PROTEIN"/>
    <property type="match status" value="1"/>
</dbReference>
<dbReference type="AlphaFoldDB" id="A0A4R7JN29"/>
<dbReference type="Gene3D" id="3.90.550.10">
    <property type="entry name" value="Spore Coat Polysaccharide Biosynthesis Protein SpsA, Chain A"/>
    <property type="match status" value="1"/>
</dbReference>
<dbReference type="CDD" id="cd00761">
    <property type="entry name" value="Glyco_tranf_GTA_type"/>
    <property type="match status" value="1"/>
</dbReference>
<dbReference type="EMBL" id="SOAX01000005">
    <property type="protein sequence ID" value="TDT39490.1"/>
    <property type="molecule type" value="Genomic_DNA"/>
</dbReference>
<dbReference type="InterPro" id="IPR029044">
    <property type="entry name" value="Nucleotide-diphossugar_trans"/>
</dbReference>
<gene>
    <name evidence="2" type="ORF">DES49_2417</name>
</gene>
<keyword evidence="2" id="KW-0808">Transferase</keyword>
<dbReference type="InterPro" id="IPR050834">
    <property type="entry name" value="Glycosyltransf_2"/>
</dbReference>
<feature type="domain" description="Glycosyltransferase 2-like" evidence="1">
    <location>
        <begin position="4"/>
        <end position="175"/>
    </location>
</feature>
<dbReference type="RefSeq" id="WP_133736656.1">
    <property type="nucleotide sequence ID" value="NZ_SOAX01000005.1"/>
</dbReference>
<evidence type="ECO:0000259" key="1">
    <source>
        <dbReference type="Pfam" id="PF00535"/>
    </source>
</evidence>
<reference evidence="2 3" key="1">
    <citation type="submission" date="2019-03" db="EMBL/GenBank/DDBJ databases">
        <title>Genomic Encyclopedia of Type Strains, Phase IV (KMG-IV): sequencing the most valuable type-strain genomes for metagenomic binning, comparative biology and taxonomic classification.</title>
        <authorList>
            <person name="Goeker M."/>
        </authorList>
    </citation>
    <scope>NUCLEOTIDE SEQUENCE [LARGE SCALE GENOMIC DNA]</scope>
    <source>
        <strain evidence="2 3">DSM 15505</strain>
    </source>
</reference>
<dbReference type="Pfam" id="PF00535">
    <property type="entry name" value="Glycos_transf_2"/>
    <property type="match status" value="1"/>
</dbReference>
<accession>A0A4R7JN29</accession>
<dbReference type="Proteomes" id="UP000295830">
    <property type="component" value="Unassembled WGS sequence"/>
</dbReference>
<dbReference type="PANTHER" id="PTHR43685">
    <property type="entry name" value="GLYCOSYLTRANSFERASE"/>
    <property type="match status" value="1"/>
</dbReference>
<sequence length="320" mass="35979">MDISVLLATYAREDILKKTLKSFVRLHTDDLTWELVVIDNACLDSTQTIVESYSHEIDVTYLRQAAPGKNSALLKGMQIAKGDLLVFTDDDVIADENWLQALFEGSIRHSEYDLFGGKITPHFPDTRQLDPIIDLQHPISKVAFVDLDLGDKDIPMPASQVWGPNMAVRRRVFEAGFTFDPSIGPSQNPKYTMGSEASLLIPAEAAGFKAIYLPDANVLHQIRPEQMSLTWLKGRALRMGKGKAANSPNLEKMPFFLGIPRFLYRKLVTLYVQKTIAKAIGNRNKAFDLEMSYWSARGVAHYFMHEHPLETNQAQAESPK</sequence>
<evidence type="ECO:0000313" key="2">
    <source>
        <dbReference type="EMBL" id="TDT39490.1"/>
    </source>
</evidence>
<comment type="caution">
    <text evidence="2">The sequence shown here is derived from an EMBL/GenBank/DDBJ whole genome shotgun (WGS) entry which is preliminary data.</text>
</comment>
<keyword evidence="3" id="KW-1185">Reference proteome</keyword>
<protein>
    <submittedName>
        <fullName evidence="2">Glycosyl transferase family 2</fullName>
    </submittedName>
</protein>